<dbReference type="Pfam" id="PF08238">
    <property type="entry name" value="Sel1"/>
    <property type="match status" value="7"/>
</dbReference>
<sequence length="386" mass="42684">MEGGVPPPPPAQLLDQSHLRVGTMASLLSHDKTLELYRQNAKKTNDPDIQYEFATFTMDVVADLEQSTIMARVARGEDAPPLPQEVEARQKQQALVAESISLLNRLATRGHVPSCYFLADCYTQGIGTTKGKRDYDKAFPLFHTAGKHGHAAGSYRAAQCLEHGWGTRKDWPKAVSFYRRAAVLSHTGAMHRLGLAELNGELGLSKRPKDGVQWLTRAAELADQVDPPQPQSLHELAVLHERGIDNVVFQDEDYAAELLARAAELQYAPSAYKLGECYEYGKMGCPQDAALSIHYYNIAAQQNHAAACFALTAWYLVGSPGILPQSDTEAYLWAKKAAEQGLAKAEYAVGYFTEVGIGTHRDEREALDWFRRAAAQGDKRAMDRLR</sequence>
<dbReference type="PANTHER" id="PTHR46430:SF1">
    <property type="entry name" value="CHITIN SYNTHASE REGULATOR SKT5-RELATED"/>
    <property type="match status" value="1"/>
</dbReference>
<dbReference type="SMART" id="SM00671">
    <property type="entry name" value="SEL1"/>
    <property type="match status" value="7"/>
</dbReference>
<dbReference type="EMBL" id="SOZI01000026">
    <property type="protein sequence ID" value="TNY22375.1"/>
    <property type="molecule type" value="Genomic_DNA"/>
</dbReference>
<dbReference type="PANTHER" id="PTHR46430">
    <property type="entry name" value="PROTEIN SKT5-RELATED"/>
    <property type="match status" value="1"/>
</dbReference>
<dbReference type="InterPro" id="IPR011990">
    <property type="entry name" value="TPR-like_helical_dom_sf"/>
</dbReference>
<accession>A0A5C5G0D5</accession>
<evidence type="ECO:0000313" key="3">
    <source>
        <dbReference type="Proteomes" id="UP000311382"/>
    </source>
</evidence>
<gene>
    <name evidence="2" type="ORF">DMC30DRAFT_349050</name>
</gene>
<keyword evidence="1" id="KW-0677">Repeat</keyword>
<proteinExistence type="predicted"/>
<keyword evidence="3" id="KW-1185">Reference proteome</keyword>
<evidence type="ECO:0000313" key="2">
    <source>
        <dbReference type="EMBL" id="TNY22375.1"/>
    </source>
</evidence>
<reference evidence="2 3" key="1">
    <citation type="submission" date="2019-03" db="EMBL/GenBank/DDBJ databases">
        <title>Rhodosporidium diobovatum UCD-FST 08-225 genome sequencing, assembly, and annotation.</title>
        <authorList>
            <person name="Fakankun I.U."/>
            <person name="Fristensky B."/>
            <person name="Levin D.B."/>
        </authorList>
    </citation>
    <scope>NUCLEOTIDE SEQUENCE [LARGE SCALE GENOMIC DNA]</scope>
    <source>
        <strain evidence="2 3">UCD-FST 08-225</strain>
    </source>
</reference>
<evidence type="ECO:0000256" key="1">
    <source>
        <dbReference type="ARBA" id="ARBA00022737"/>
    </source>
</evidence>
<comment type="caution">
    <text evidence="2">The sequence shown here is derived from an EMBL/GenBank/DDBJ whole genome shotgun (WGS) entry which is preliminary data.</text>
</comment>
<dbReference type="Proteomes" id="UP000311382">
    <property type="component" value="Unassembled WGS sequence"/>
</dbReference>
<feature type="non-terminal residue" evidence="2">
    <location>
        <position position="386"/>
    </location>
</feature>
<organism evidence="2 3">
    <name type="scientific">Rhodotorula diobovata</name>
    <dbReference type="NCBI Taxonomy" id="5288"/>
    <lineage>
        <taxon>Eukaryota</taxon>
        <taxon>Fungi</taxon>
        <taxon>Dikarya</taxon>
        <taxon>Basidiomycota</taxon>
        <taxon>Pucciniomycotina</taxon>
        <taxon>Microbotryomycetes</taxon>
        <taxon>Sporidiobolales</taxon>
        <taxon>Sporidiobolaceae</taxon>
        <taxon>Rhodotorula</taxon>
    </lineage>
</organism>
<dbReference type="Gene3D" id="1.25.40.10">
    <property type="entry name" value="Tetratricopeptide repeat domain"/>
    <property type="match status" value="2"/>
</dbReference>
<dbReference type="InterPro" id="IPR006597">
    <property type="entry name" value="Sel1-like"/>
</dbReference>
<dbReference type="InterPro" id="IPR051726">
    <property type="entry name" value="Chitin_Synth_Reg"/>
</dbReference>
<dbReference type="OrthoDB" id="272077at2759"/>
<dbReference type="SUPFAM" id="SSF81901">
    <property type="entry name" value="HCP-like"/>
    <property type="match status" value="1"/>
</dbReference>
<name>A0A5C5G0D5_9BASI</name>
<dbReference type="STRING" id="5288.A0A5C5G0D5"/>
<dbReference type="AlphaFoldDB" id="A0A5C5G0D5"/>
<protein>
    <submittedName>
        <fullName evidence="2">HCP-like protein</fullName>
    </submittedName>
</protein>